<dbReference type="EC" id="2.4.2.14" evidence="7"/>
<evidence type="ECO:0000256" key="8">
    <source>
        <dbReference type="PIRNR" id="PIRNR000485"/>
    </source>
</evidence>
<evidence type="ECO:0000256" key="10">
    <source>
        <dbReference type="PIRSR" id="PIRSR000485-2"/>
    </source>
</evidence>
<comment type="cofactor">
    <cofactor evidence="7 10">
        <name>Mg(2+)</name>
        <dbReference type="ChEBI" id="CHEBI:18420"/>
    </cofactor>
    <text evidence="7 10">Binds 1 Mg(2+) ion per subunit.</text>
</comment>
<dbReference type="InterPro" id="IPR005854">
    <property type="entry name" value="PurF"/>
</dbReference>
<comment type="function">
    <text evidence="7">Catalyzes the formation of phosphoribosylamine from phosphoribosylpyrophosphate (PRPP) and glutamine.</text>
</comment>
<dbReference type="HAMAP" id="MF_01931">
    <property type="entry name" value="PurF"/>
    <property type="match status" value="1"/>
</dbReference>
<keyword evidence="7 11" id="KW-0411">Iron-sulfur</keyword>
<dbReference type="InterPro" id="IPR035584">
    <property type="entry name" value="PurF_N"/>
</dbReference>
<comment type="catalytic activity">
    <reaction evidence="7 8">
        <text>5-phospho-beta-D-ribosylamine + L-glutamate + diphosphate = 5-phospho-alpha-D-ribose 1-diphosphate + L-glutamine + H2O</text>
        <dbReference type="Rhea" id="RHEA:14905"/>
        <dbReference type="ChEBI" id="CHEBI:15377"/>
        <dbReference type="ChEBI" id="CHEBI:29985"/>
        <dbReference type="ChEBI" id="CHEBI:33019"/>
        <dbReference type="ChEBI" id="CHEBI:58017"/>
        <dbReference type="ChEBI" id="CHEBI:58359"/>
        <dbReference type="ChEBI" id="CHEBI:58681"/>
        <dbReference type="EC" id="2.4.2.14"/>
    </reaction>
</comment>
<dbReference type="SUPFAM" id="SSF56235">
    <property type="entry name" value="N-terminal nucleophile aminohydrolases (Ntn hydrolases)"/>
    <property type="match status" value="1"/>
</dbReference>
<dbReference type="GO" id="GO:0051539">
    <property type="term" value="F:4 iron, 4 sulfur cluster binding"/>
    <property type="evidence" value="ECO:0007669"/>
    <property type="project" value="UniProtKB-KW"/>
</dbReference>
<dbReference type="PATRIC" id="fig|1618443.3.peg.11"/>
<keyword evidence="4 7" id="KW-0808">Transferase</keyword>
<dbReference type="UniPathway" id="UPA00074">
    <property type="reaction ID" value="UER00124"/>
</dbReference>
<feature type="binding site" evidence="7 11">
    <location>
        <position position="449"/>
    </location>
    <ligand>
        <name>[4Fe-4S] cluster</name>
        <dbReference type="ChEBI" id="CHEBI:49883"/>
    </ligand>
</feature>
<name>A0A0G1DKU7_9BACT</name>
<feature type="binding site" evidence="7 10">
    <location>
        <position position="296"/>
    </location>
    <ligand>
        <name>Mg(2+)</name>
        <dbReference type="ChEBI" id="CHEBI:18420"/>
    </ligand>
</feature>
<keyword evidence="6 7" id="KW-0315">Glutamine amidotransferase</keyword>
<dbReference type="InterPro" id="IPR029057">
    <property type="entry name" value="PRTase-like"/>
</dbReference>
<dbReference type="EMBL" id="LCFP01000001">
    <property type="protein sequence ID" value="KKS98490.1"/>
    <property type="molecule type" value="Genomic_DNA"/>
</dbReference>
<dbReference type="Gene3D" id="3.40.50.2020">
    <property type="match status" value="1"/>
</dbReference>
<feature type="binding site" evidence="7 10">
    <location>
        <position position="359"/>
    </location>
    <ligand>
        <name>Mg(2+)</name>
        <dbReference type="ChEBI" id="CHEBI:18420"/>
    </ligand>
</feature>
<keyword evidence="3 7" id="KW-0328">Glycosyltransferase</keyword>
<dbReference type="PROSITE" id="PS51278">
    <property type="entry name" value="GATASE_TYPE_2"/>
    <property type="match status" value="1"/>
</dbReference>
<comment type="pathway">
    <text evidence="1 7 8">Purine metabolism; IMP biosynthesis via de novo pathway; N(1)-(5-phospho-D-ribosyl)glycinamide from 5-phospho-alpha-D-ribose 1-diphosphate: step 1/2.</text>
</comment>
<organism evidence="13 14">
    <name type="scientific">Candidatus Gottesmanbacteria bacterium GW2011_GWA2_43_14</name>
    <dbReference type="NCBI Taxonomy" id="1618443"/>
    <lineage>
        <taxon>Bacteria</taxon>
        <taxon>Candidatus Gottesmaniibacteriota</taxon>
    </lineage>
</organism>
<reference evidence="13 14" key="1">
    <citation type="journal article" date="2015" name="Nature">
        <title>rRNA introns, odd ribosomes, and small enigmatic genomes across a large radiation of phyla.</title>
        <authorList>
            <person name="Brown C.T."/>
            <person name="Hug L.A."/>
            <person name="Thomas B.C."/>
            <person name="Sharon I."/>
            <person name="Castelle C.J."/>
            <person name="Singh A."/>
            <person name="Wilkins M.J."/>
            <person name="Williams K.H."/>
            <person name="Banfield J.F."/>
        </authorList>
    </citation>
    <scope>NUCLEOTIDE SEQUENCE [LARGE SCALE GENOMIC DNA]</scope>
</reference>
<keyword evidence="7" id="KW-0004">4Fe-4S</keyword>
<accession>A0A0G1DKU7</accession>
<dbReference type="Pfam" id="PF13522">
    <property type="entry name" value="GATase_6"/>
    <property type="match status" value="1"/>
</dbReference>
<evidence type="ECO:0000313" key="14">
    <source>
        <dbReference type="Proteomes" id="UP000034894"/>
    </source>
</evidence>
<dbReference type="CDD" id="cd06223">
    <property type="entry name" value="PRTases_typeI"/>
    <property type="match status" value="1"/>
</dbReference>
<dbReference type="PIRSF" id="PIRSF000485">
    <property type="entry name" value="Amd_phspho_trans"/>
    <property type="match status" value="1"/>
</dbReference>
<feature type="binding site" evidence="7 11">
    <location>
        <position position="249"/>
    </location>
    <ligand>
        <name>[4Fe-4S] cluster</name>
        <dbReference type="ChEBI" id="CHEBI:49883"/>
    </ligand>
</feature>
<dbReference type="InterPro" id="IPR000836">
    <property type="entry name" value="PRTase_dom"/>
</dbReference>
<dbReference type="InterPro" id="IPR029055">
    <property type="entry name" value="Ntn_hydrolases_N"/>
</dbReference>
<dbReference type="STRING" id="1618443.UV73_C0001G0011"/>
<dbReference type="Proteomes" id="UP000034894">
    <property type="component" value="Unassembled WGS sequence"/>
</dbReference>
<feature type="binding site" evidence="7 10">
    <location>
        <position position="358"/>
    </location>
    <ligand>
        <name>Mg(2+)</name>
        <dbReference type="ChEBI" id="CHEBI:18420"/>
    </ligand>
</feature>
<dbReference type="GO" id="GO:0009113">
    <property type="term" value="P:purine nucleobase biosynthetic process"/>
    <property type="evidence" value="ECO:0007669"/>
    <property type="project" value="UniProtKB-UniRule"/>
</dbReference>
<dbReference type="GO" id="GO:0006189">
    <property type="term" value="P:'de novo' IMP biosynthetic process"/>
    <property type="evidence" value="ECO:0007669"/>
    <property type="project" value="UniProtKB-UniRule"/>
</dbReference>
<dbReference type="Gene3D" id="3.60.20.10">
    <property type="entry name" value="Glutamine Phosphoribosylpyrophosphate, subunit 1, domain 1"/>
    <property type="match status" value="1"/>
</dbReference>
<dbReference type="NCBIfam" id="TIGR01134">
    <property type="entry name" value="purF"/>
    <property type="match status" value="1"/>
</dbReference>
<feature type="binding site" evidence="7 11">
    <location>
        <position position="395"/>
    </location>
    <ligand>
        <name>[4Fe-4S] cluster</name>
        <dbReference type="ChEBI" id="CHEBI:49883"/>
    </ligand>
</feature>
<evidence type="ECO:0000256" key="1">
    <source>
        <dbReference type="ARBA" id="ARBA00005209"/>
    </source>
</evidence>
<evidence type="ECO:0000256" key="6">
    <source>
        <dbReference type="ARBA" id="ARBA00022962"/>
    </source>
</evidence>
<keyword evidence="7 10" id="KW-0460">Magnesium</keyword>
<evidence type="ECO:0000256" key="3">
    <source>
        <dbReference type="ARBA" id="ARBA00022676"/>
    </source>
</evidence>
<dbReference type="SUPFAM" id="SSF53271">
    <property type="entry name" value="PRTase-like"/>
    <property type="match status" value="1"/>
</dbReference>
<feature type="domain" description="Glutamine amidotransferase type-2" evidence="12">
    <location>
        <begin position="14"/>
        <end position="231"/>
    </location>
</feature>
<keyword evidence="7 11" id="KW-0408">Iron</keyword>
<dbReference type="GO" id="GO:0004044">
    <property type="term" value="F:amidophosphoribosyltransferase activity"/>
    <property type="evidence" value="ECO:0007669"/>
    <property type="project" value="UniProtKB-UniRule"/>
</dbReference>
<evidence type="ECO:0000256" key="7">
    <source>
        <dbReference type="HAMAP-Rule" id="MF_01931"/>
    </source>
</evidence>
<protein>
    <recommendedName>
        <fullName evidence="7">Amidophosphoribosyltransferase</fullName>
        <shortName evidence="7">ATase</shortName>
        <ecNumber evidence="7">2.4.2.14</ecNumber>
    </recommendedName>
    <alternativeName>
        <fullName evidence="7">Glutamine phosphoribosylpyrophosphate amidotransferase</fullName>
        <shortName evidence="7">GPATase</shortName>
    </alternativeName>
</protein>
<evidence type="ECO:0000313" key="13">
    <source>
        <dbReference type="EMBL" id="KKS98490.1"/>
    </source>
</evidence>
<dbReference type="GO" id="GO:0000287">
    <property type="term" value="F:magnesium ion binding"/>
    <property type="evidence" value="ECO:0007669"/>
    <property type="project" value="UniProtKB-UniRule"/>
</dbReference>
<evidence type="ECO:0000256" key="2">
    <source>
        <dbReference type="ARBA" id="ARBA00010138"/>
    </source>
</evidence>
<dbReference type="Pfam" id="PF00156">
    <property type="entry name" value="Pribosyltran"/>
    <property type="match status" value="1"/>
</dbReference>
<dbReference type="CDD" id="cd00715">
    <property type="entry name" value="GPATase_N"/>
    <property type="match status" value="1"/>
</dbReference>
<comment type="caution">
    <text evidence="13">The sequence shown here is derived from an EMBL/GenBank/DDBJ whole genome shotgun (WGS) entry which is preliminary data.</text>
</comment>
<feature type="binding site" evidence="7 11">
    <location>
        <position position="446"/>
    </location>
    <ligand>
        <name>[4Fe-4S] cluster</name>
        <dbReference type="ChEBI" id="CHEBI:49883"/>
    </ligand>
</feature>
<comment type="cofactor">
    <cofactor evidence="7 11">
        <name>[4Fe-4S] cluster</name>
        <dbReference type="ChEBI" id="CHEBI:49883"/>
    </cofactor>
    <text evidence="7 11">Binds 1 [4Fe-4S] cluster per subunit.</text>
</comment>
<dbReference type="PANTHER" id="PTHR11907">
    <property type="entry name" value="AMIDOPHOSPHORIBOSYLTRANSFERASE"/>
    <property type="match status" value="1"/>
</dbReference>
<keyword evidence="7 10" id="KW-0479">Metal-binding</keyword>
<gene>
    <name evidence="7 13" type="primary">purF</name>
    <name evidence="13" type="ORF">UV73_C0001G0011</name>
</gene>
<evidence type="ECO:0000256" key="5">
    <source>
        <dbReference type="ARBA" id="ARBA00022755"/>
    </source>
</evidence>
<evidence type="ECO:0000259" key="12">
    <source>
        <dbReference type="PROSITE" id="PS51278"/>
    </source>
</evidence>
<evidence type="ECO:0000256" key="11">
    <source>
        <dbReference type="PIRSR" id="PIRSR000485-3"/>
    </source>
</evidence>
<comment type="similarity">
    <text evidence="2 7 8">In the C-terminal section; belongs to the purine/pyrimidine phosphoribosyltransferase family.</text>
</comment>
<keyword evidence="5 7" id="KW-0658">Purine biosynthesis</keyword>
<evidence type="ECO:0000256" key="9">
    <source>
        <dbReference type="PIRSR" id="PIRSR000485-1"/>
    </source>
</evidence>
<proteinExistence type="inferred from homology"/>
<sequence length="472" mass="51695">MILPDPKDAVRDKCGVFGIYAPGEDVAKIAYFALHSLQHRGQEGAGIAVSDGMKLRSIRNLGLVTSVFNENNLSKLKGFIAIGHNRYSTTGGNTQANTQPVILSLKHKIFAVSHNGNIVNSGELAEKLDNVKRVSTSDTEVLAYTIYNAPGDKWNEKIINAAPLFKGAYSIVACSKKRLYAFRDPWGFRPMVLGKLNGYHVVASESCALETIGATVVREVEPGEVIEINRNGITTLGNISPQGSGKKFCLFEFVYLARPDSVMNGELVHAVRFRSGQLLAREAPLKADLVAAIPDSGTSAAIGFASELGITFGEVLIKNRYIGRTFIQPEQHIRELGVKIKFNPMKSIIEGKKLILVDDSIVRGTTMKKIVETLKKNGAKEVHLRICSPPVRWPCYFGVDTPYRKDLIAASKTVSQINKFIGADSLKYLSLGGLTKASAQRKDELCTACFSGMYPMPVKHNFRKNILENTSC</sequence>
<dbReference type="AlphaFoldDB" id="A0A0G1DKU7"/>
<dbReference type="InterPro" id="IPR017932">
    <property type="entry name" value="GATase_2_dom"/>
</dbReference>
<feature type="active site" description="Nucleophile" evidence="7 9">
    <location>
        <position position="14"/>
    </location>
</feature>
<evidence type="ECO:0000256" key="4">
    <source>
        <dbReference type="ARBA" id="ARBA00022679"/>
    </source>
</evidence>